<proteinExistence type="predicted"/>
<accession>A0A1B9J2Z3</accession>
<keyword evidence="2" id="KW-1185">Reference proteome</keyword>
<dbReference type="AlphaFoldDB" id="A0A1B9J2Z3"/>
<organism evidence="1 2">
    <name type="scientific">Kwoniella mangroviensis CBS 10435</name>
    <dbReference type="NCBI Taxonomy" id="1331196"/>
    <lineage>
        <taxon>Eukaryota</taxon>
        <taxon>Fungi</taxon>
        <taxon>Dikarya</taxon>
        <taxon>Basidiomycota</taxon>
        <taxon>Agaricomycotina</taxon>
        <taxon>Tremellomycetes</taxon>
        <taxon>Tremellales</taxon>
        <taxon>Cryptococcaceae</taxon>
        <taxon>Kwoniella</taxon>
    </lineage>
</organism>
<name>A0A1B9J2Z3_9TREE</name>
<protein>
    <submittedName>
        <fullName evidence="1">Uncharacterized protein</fullName>
    </submittedName>
</protein>
<sequence length="141" mass="16289">MSISTGNYTTSNGCSQEQSQAIDTIWHYVYSTGADHDTVEAKRAYIRNEQYGQTEEVEVSVENKNIFGKTQTKTMRTVEVTNEDLENIVNYNRGNEYLERQVEIFREFRQAREASNTTTFGGQVDFDRWLEASDPTIYCRA</sequence>
<reference evidence="2" key="2">
    <citation type="submission" date="2013-12" db="EMBL/GenBank/DDBJ databases">
        <title>Evolution of pathogenesis and genome organization in the Tremellales.</title>
        <authorList>
            <person name="Cuomo C."/>
            <person name="Litvintseva A."/>
            <person name="Heitman J."/>
            <person name="Chen Y."/>
            <person name="Sun S."/>
            <person name="Springer D."/>
            <person name="Dromer F."/>
            <person name="Young S."/>
            <person name="Zeng Q."/>
            <person name="Chapman S."/>
            <person name="Gujja S."/>
            <person name="Saif S."/>
            <person name="Birren B."/>
        </authorList>
    </citation>
    <scope>NUCLEOTIDE SEQUENCE [LARGE SCALE GENOMIC DNA]</scope>
    <source>
        <strain evidence="2">CBS 10435</strain>
    </source>
</reference>
<evidence type="ECO:0000313" key="1">
    <source>
        <dbReference type="EMBL" id="OCF62135.1"/>
    </source>
</evidence>
<reference evidence="1 2" key="1">
    <citation type="submission" date="2013-07" db="EMBL/GenBank/DDBJ databases">
        <title>The Genome Sequence of Kwoniella mangroviensis CBS10435.</title>
        <authorList>
            <consortium name="The Broad Institute Genome Sequencing Platform"/>
            <person name="Cuomo C."/>
            <person name="Litvintseva A."/>
            <person name="Chen Y."/>
            <person name="Heitman J."/>
            <person name="Sun S."/>
            <person name="Springer D."/>
            <person name="Dromer F."/>
            <person name="Young S.K."/>
            <person name="Zeng Q."/>
            <person name="Gargeya S."/>
            <person name="Fitzgerald M."/>
            <person name="Abouelleil A."/>
            <person name="Alvarado L."/>
            <person name="Berlin A.M."/>
            <person name="Chapman S.B."/>
            <person name="Dewar J."/>
            <person name="Goldberg J."/>
            <person name="Griggs A."/>
            <person name="Gujja S."/>
            <person name="Hansen M."/>
            <person name="Howarth C."/>
            <person name="Imamovic A."/>
            <person name="Larimer J."/>
            <person name="McCowan C."/>
            <person name="Murphy C."/>
            <person name="Pearson M."/>
            <person name="Priest M."/>
            <person name="Roberts A."/>
            <person name="Saif S."/>
            <person name="Shea T."/>
            <person name="Sykes S."/>
            <person name="Wortman J."/>
            <person name="Nusbaum C."/>
            <person name="Birren B."/>
        </authorList>
    </citation>
    <scope>NUCLEOTIDE SEQUENCE [LARGE SCALE GENOMIC DNA]</scope>
    <source>
        <strain evidence="1 2">CBS 10435</strain>
    </source>
</reference>
<evidence type="ECO:0000313" key="2">
    <source>
        <dbReference type="Proteomes" id="UP000092583"/>
    </source>
</evidence>
<dbReference type="Proteomes" id="UP000092583">
    <property type="component" value="Unassembled WGS sequence"/>
</dbReference>
<gene>
    <name evidence="1" type="ORF">L486_01802</name>
</gene>
<dbReference type="EMBL" id="KI669459">
    <property type="protein sequence ID" value="OCF62135.1"/>
    <property type="molecule type" value="Genomic_DNA"/>
</dbReference>